<accession>A0ABR1IRL2</accession>
<evidence type="ECO:0000256" key="1">
    <source>
        <dbReference type="SAM" id="MobiDB-lite"/>
    </source>
</evidence>
<proteinExistence type="predicted"/>
<sequence length="301" mass="30153">MISTARFAILGLSLLVHVHARPTENLSTQDLLANGQQAQQLNAAFQNLTVDDACSTGDRACISGDLAECVDDKWQTSSCPGTQQCFALPSVKKEGVINISCTSERSALSLISATGATGGIAVASNDTQSGNNTGVNSDDSDNDNGKDNDSNNDNGTQQSSSADSDSGVTTVTATATATVTVFAETHTLSPEEASSFFDSLTRGAVTTIISGAQATASVSGNSETTISSETASRSVIHLTAAAVSAAGETGTAPAATATQANSSESGVAAFASTSTSVSGTDIAVSATSTPDTEGSYGGYGY</sequence>
<evidence type="ECO:0000313" key="3">
    <source>
        <dbReference type="EMBL" id="KAK7439368.1"/>
    </source>
</evidence>
<reference evidence="3 4" key="1">
    <citation type="submission" date="2024-01" db="EMBL/GenBank/DDBJ databases">
        <title>A draft genome for the cacao thread blight pathogen Marasmiellus scandens.</title>
        <authorList>
            <person name="Baruah I.K."/>
            <person name="Leung J."/>
            <person name="Bukari Y."/>
            <person name="Amoako-Attah I."/>
            <person name="Meinhardt L.W."/>
            <person name="Bailey B.A."/>
            <person name="Cohen S.P."/>
        </authorList>
    </citation>
    <scope>NUCLEOTIDE SEQUENCE [LARGE SCALE GENOMIC DNA]</scope>
    <source>
        <strain evidence="3 4">GH-19</strain>
    </source>
</reference>
<evidence type="ECO:0000313" key="4">
    <source>
        <dbReference type="Proteomes" id="UP001498398"/>
    </source>
</evidence>
<name>A0ABR1IRL2_9AGAR</name>
<dbReference type="Proteomes" id="UP001498398">
    <property type="component" value="Unassembled WGS sequence"/>
</dbReference>
<keyword evidence="2" id="KW-0732">Signal</keyword>
<dbReference type="EMBL" id="JBANRG010000073">
    <property type="protein sequence ID" value="KAK7439368.1"/>
    <property type="molecule type" value="Genomic_DNA"/>
</dbReference>
<keyword evidence="4" id="KW-1185">Reference proteome</keyword>
<feature type="compositionally biased region" description="Polar residues" evidence="1">
    <location>
        <begin position="156"/>
        <end position="167"/>
    </location>
</feature>
<feature type="signal peptide" evidence="2">
    <location>
        <begin position="1"/>
        <end position="20"/>
    </location>
</feature>
<feature type="chain" id="PRO_5046026726" evidence="2">
    <location>
        <begin position="21"/>
        <end position="301"/>
    </location>
</feature>
<comment type="caution">
    <text evidence="3">The sequence shown here is derived from an EMBL/GenBank/DDBJ whole genome shotgun (WGS) entry which is preliminary data.</text>
</comment>
<evidence type="ECO:0000256" key="2">
    <source>
        <dbReference type="SAM" id="SignalP"/>
    </source>
</evidence>
<gene>
    <name evidence="3" type="ORF">VKT23_017592</name>
</gene>
<protein>
    <submittedName>
        <fullName evidence="3">Uncharacterized protein</fullName>
    </submittedName>
</protein>
<feature type="region of interest" description="Disordered" evidence="1">
    <location>
        <begin position="122"/>
        <end position="169"/>
    </location>
</feature>
<organism evidence="3 4">
    <name type="scientific">Marasmiellus scandens</name>
    <dbReference type="NCBI Taxonomy" id="2682957"/>
    <lineage>
        <taxon>Eukaryota</taxon>
        <taxon>Fungi</taxon>
        <taxon>Dikarya</taxon>
        <taxon>Basidiomycota</taxon>
        <taxon>Agaricomycotina</taxon>
        <taxon>Agaricomycetes</taxon>
        <taxon>Agaricomycetidae</taxon>
        <taxon>Agaricales</taxon>
        <taxon>Marasmiineae</taxon>
        <taxon>Omphalotaceae</taxon>
        <taxon>Marasmiellus</taxon>
    </lineage>
</organism>